<dbReference type="PANTHER" id="PTHR43445:SF3">
    <property type="entry name" value="UDP-N-ACETYLMURAMATE--L-ALANINE LIGASE"/>
    <property type="match status" value="1"/>
</dbReference>
<dbReference type="OMA" id="DITYQLR"/>
<dbReference type="Pfam" id="PF02875">
    <property type="entry name" value="Mur_ligase_C"/>
    <property type="match status" value="1"/>
</dbReference>
<keyword evidence="7" id="KW-0067">ATP-binding</keyword>
<evidence type="ECO:0000313" key="13">
    <source>
        <dbReference type="Proteomes" id="UP000195402"/>
    </source>
</evidence>
<evidence type="ECO:0000256" key="1">
    <source>
        <dbReference type="ARBA" id="ARBA00004496"/>
    </source>
</evidence>
<evidence type="ECO:0000256" key="7">
    <source>
        <dbReference type="ARBA" id="ARBA00022840"/>
    </source>
</evidence>
<feature type="domain" description="Mur ligase N-terminal catalytic" evidence="9">
    <location>
        <begin position="83"/>
        <end position="165"/>
    </location>
</feature>
<dbReference type="GO" id="GO:0008763">
    <property type="term" value="F:UDP-N-acetylmuramate-L-alanine ligase activity"/>
    <property type="evidence" value="ECO:0007669"/>
    <property type="project" value="UniProtKB-EC"/>
</dbReference>
<comment type="pathway">
    <text evidence="2">Cell wall biogenesis; peptidoglycan biosynthesis.</text>
</comment>
<evidence type="ECO:0000259" key="9">
    <source>
        <dbReference type="Pfam" id="PF01225"/>
    </source>
</evidence>
<organism evidence="12 13">
    <name type="scientific">Macleaya cordata</name>
    <name type="common">Five-seeded plume-poppy</name>
    <name type="synonym">Bocconia cordata</name>
    <dbReference type="NCBI Taxonomy" id="56857"/>
    <lineage>
        <taxon>Eukaryota</taxon>
        <taxon>Viridiplantae</taxon>
        <taxon>Streptophyta</taxon>
        <taxon>Embryophyta</taxon>
        <taxon>Tracheophyta</taxon>
        <taxon>Spermatophyta</taxon>
        <taxon>Magnoliopsida</taxon>
        <taxon>Ranunculales</taxon>
        <taxon>Papaveraceae</taxon>
        <taxon>Papaveroideae</taxon>
        <taxon>Macleaya</taxon>
    </lineage>
</organism>
<evidence type="ECO:0000259" key="11">
    <source>
        <dbReference type="Pfam" id="PF08245"/>
    </source>
</evidence>
<keyword evidence="4" id="KW-0963">Cytoplasm</keyword>
<dbReference type="EC" id="6.3.2.8" evidence="3"/>
<evidence type="ECO:0000259" key="10">
    <source>
        <dbReference type="Pfam" id="PF02875"/>
    </source>
</evidence>
<dbReference type="GO" id="GO:0005737">
    <property type="term" value="C:cytoplasm"/>
    <property type="evidence" value="ECO:0007669"/>
    <property type="project" value="UniProtKB-SubCell"/>
</dbReference>
<dbReference type="Pfam" id="PF08245">
    <property type="entry name" value="Mur_ligase_M"/>
    <property type="match status" value="1"/>
</dbReference>
<dbReference type="InParanoid" id="A0A200QU29"/>
<dbReference type="Gene3D" id="3.40.50.720">
    <property type="entry name" value="NAD(P)-binding Rossmann-like Domain"/>
    <property type="match status" value="1"/>
</dbReference>
<dbReference type="InterPro" id="IPR005758">
    <property type="entry name" value="UDP-N-AcMur_Ala_ligase_MurC"/>
</dbReference>
<evidence type="ECO:0000256" key="2">
    <source>
        <dbReference type="ARBA" id="ARBA00004752"/>
    </source>
</evidence>
<gene>
    <name evidence="12" type="ORF">BVC80_1787g30</name>
</gene>
<dbReference type="Pfam" id="PF01225">
    <property type="entry name" value="Mur_ligase"/>
    <property type="match status" value="1"/>
</dbReference>
<comment type="catalytic activity">
    <reaction evidence="8">
        <text>UDP-N-acetyl-alpha-D-muramate + L-alanine + ATP = UDP-N-acetyl-alpha-D-muramoyl-L-alanine + ADP + phosphate + H(+)</text>
        <dbReference type="Rhea" id="RHEA:23372"/>
        <dbReference type="ChEBI" id="CHEBI:15378"/>
        <dbReference type="ChEBI" id="CHEBI:30616"/>
        <dbReference type="ChEBI" id="CHEBI:43474"/>
        <dbReference type="ChEBI" id="CHEBI:57972"/>
        <dbReference type="ChEBI" id="CHEBI:70757"/>
        <dbReference type="ChEBI" id="CHEBI:83898"/>
        <dbReference type="ChEBI" id="CHEBI:456216"/>
        <dbReference type="EC" id="6.3.2.8"/>
    </reaction>
</comment>
<reference evidence="12 13" key="1">
    <citation type="journal article" date="2017" name="Mol. Plant">
        <title>The Genome of Medicinal Plant Macleaya cordata Provides New Insights into Benzylisoquinoline Alkaloids Metabolism.</title>
        <authorList>
            <person name="Liu X."/>
            <person name="Liu Y."/>
            <person name="Huang P."/>
            <person name="Ma Y."/>
            <person name="Qing Z."/>
            <person name="Tang Q."/>
            <person name="Cao H."/>
            <person name="Cheng P."/>
            <person name="Zheng Y."/>
            <person name="Yuan Z."/>
            <person name="Zhou Y."/>
            <person name="Liu J."/>
            <person name="Tang Z."/>
            <person name="Zhuo Y."/>
            <person name="Zhang Y."/>
            <person name="Yu L."/>
            <person name="Huang J."/>
            <person name="Yang P."/>
            <person name="Peng Q."/>
            <person name="Zhang J."/>
            <person name="Jiang W."/>
            <person name="Zhang Z."/>
            <person name="Lin K."/>
            <person name="Ro D.K."/>
            <person name="Chen X."/>
            <person name="Xiong X."/>
            <person name="Shang Y."/>
            <person name="Huang S."/>
            <person name="Zeng J."/>
        </authorList>
    </citation>
    <scope>NUCLEOTIDE SEQUENCE [LARGE SCALE GENOMIC DNA]</scope>
    <source>
        <strain evidence="13">cv. BLH2017</strain>
        <tissue evidence="12">Root</tissue>
    </source>
</reference>
<feature type="domain" description="Mur ligase central" evidence="11">
    <location>
        <begin position="170"/>
        <end position="371"/>
    </location>
</feature>
<comment type="caution">
    <text evidence="12">The sequence shown here is derived from an EMBL/GenBank/DDBJ whole genome shotgun (WGS) entry which is preliminary data.</text>
</comment>
<dbReference type="InterPro" id="IPR036565">
    <property type="entry name" value="Mur-like_cat_sf"/>
</dbReference>
<accession>A0A200QU29</accession>
<evidence type="ECO:0000256" key="8">
    <source>
        <dbReference type="ARBA" id="ARBA00047833"/>
    </source>
</evidence>
<evidence type="ECO:0000256" key="4">
    <source>
        <dbReference type="ARBA" id="ARBA00022490"/>
    </source>
</evidence>
<dbReference type="SUPFAM" id="SSF53244">
    <property type="entry name" value="MurD-like peptide ligases, peptide-binding domain"/>
    <property type="match status" value="1"/>
</dbReference>
<protein>
    <recommendedName>
        <fullName evidence="3">UDP-N-acetylmuramate--L-alanine ligase</fullName>
        <ecNumber evidence="3">6.3.2.8</ecNumber>
    </recommendedName>
</protein>
<dbReference type="PANTHER" id="PTHR43445">
    <property type="entry name" value="UDP-N-ACETYLMURAMATE--L-ALANINE LIGASE-RELATED"/>
    <property type="match status" value="1"/>
</dbReference>
<name>A0A200QU29_MACCD</name>
<proteinExistence type="predicted"/>
<dbReference type="AlphaFoldDB" id="A0A200QU29"/>
<dbReference type="Gene3D" id="3.40.1190.10">
    <property type="entry name" value="Mur-like, catalytic domain"/>
    <property type="match status" value="1"/>
</dbReference>
<sequence length="554" mass="61219">MEFMAIPASKSVHFPAKSRRKPKPDALKIHRLTPSRCKFLHNLTSASTLNETNFSVSIKCQEQTENTSSKTENPKENSWIHFGFEVSGSDIARSELMDELQESGAELHLGHSVSNLQRNNGSNLPDAVVVSSAIPSDNVEILHAKSYGVPVYKRDKWLEKITSNYNLVAVSGTHGKSTTTAMLAYVLSAMGDDLTAIVGANVPQFPGGNILLGRGLNFVLEADEYDNCFLGLSPYIAVVTNVEWEHVDIFQDEEAVKNSFRRFLKQIRVRGHLILCGDSEGACSLLSETKPETASDDEPFVPSSTQSNAHYRVTTYGITNSNEWHASSILPNLQGGTDYVLYHMGYPVADISLQIPGIHNVLNSLAVIAAVATLFSDGGLTYESVNCVKLHLSNFLGISRRFEMIGNIYGCHIYDDYAHHPTEVRAVLQTARKKFPHKALWVVFQPHTFSRLAAFVDDFAKALGHADRVVITEVCAAREMNIWNVCGRDLATSVIGPPSEYIPLLEDVVNKFFQEISTDPDREVVVFTLGPGDITTVGPKLLRELQQKLDPMPE</sequence>
<feature type="domain" description="Mur ligase C-terminal" evidence="10">
    <location>
        <begin position="400"/>
        <end position="482"/>
    </location>
</feature>
<dbReference type="InterPro" id="IPR000713">
    <property type="entry name" value="Mur_ligase_N"/>
</dbReference>
<keyword evidence="5 12" id="KW-0436">Ligase</keyword>
<dbReference type="Proteomes" id="UP000195402">
    <property type="component" value="Unassembled WGS sequence"/>
</dbReference>
<evidence type="ECO:0000313" key="12">
    <source>
        <dbReference type="EMBL" id="OVA13961.1"/>
    </source>
</evidence>
<dbReference type="SUPFAM" id="SSF51984">
    <property type="entry name" value="MurCD N-terminal domain"/>
    <property type="match status" value="1"/>
</dbReference>
<dbReference type="InterPro" id="IPR036615">
    <property type="entry name" value="Mur_ligase_C_dom_sf"/>
</dbReference>
<comment type="subcellular location">
    <subcellularLocation>
        <location evidence="1">Cytoplasm</location>
    </subcellularLocation>
</comment>
<dbReference type="InterPro" id="IPR004101">
    <property type="entry name" value="Mur_ligase_C"/>
</dbReference>
<evidence type="ECO:0000256" key="6">
    <source>
        <dbReference type="ARBA" id="ARBA00022741"/>
    </source>
</evidence>
<dbReference type="UniPathway" id="UPA00219"/>
<evidence type="ECO:0000256" key="3">
    <source>
        <dbReference type="ARBA" id="ARBA00012211"/>
    </source>
</evidence>
<dbReference type="OrthoDB" id="2017219at2759"/>
<dbReference type="Gene3D" id="3.90.190.20">
    <property type="entry name" value="Mur ligase, C-terminal domain"/>
    <property type="match status" value="1"/>
</dbReference>
<keyword evidence="13" id="KW-1185">Reference proteome</keyword>
<dbReference type="EMBL" id="MVGT01001064">
    <property type="protein sequence ID" value="OVA13961.1"/>
    <property type="molecule type" value="Genomic_DNA"/>
</dbReference>
<dbReference type="NCBIfam" id="TIGR01082">
    <property type="entry name" value="murC"/>
    <property type="match status" value="1"/>
</dbReference>
<evidence type="ECO:0000256" key="5">
    <source>
        <dbReference type="ARBA" id="ARBA00022598"/>
    </source>
</evidence>
<dbReference type="SUPFAM" id="SSF53623">
    <property type="entry name" value="MurD-like peptide ligases, catalytic domain"/>
    <property type="match status" value="1"/>
</dbReference>
<dbReference type="InterPro" id="IPR013221">
    <property type="entry name" value="Mur_ligase_cen"/>
</dbReference>
<keyword evidence="6" id="KW-0547">Nucleotide-binding</keyword>
<dbReference type="GO" id="GO:0005524">
    <property type="term" value="F:ATP binding"/>
    <property type="evidence" value="ECO:0007669"/>
    <property type="project" value="UniProtKB-KW"/>
</dbReference>
<dbReference type="STRING" id="56857.A0A200QU29"/>
<dbReference type="InterPro" id="IPR050061">
    <property type="entry name" value="MurCDEF_pg_biosynth"/>
</dbReference>